<keyword evidence="7 10" id="KW-0418">Kinase</keyword>
<evidence type="ECO:0000256" key="6">
    <source>
        <dbReference type="ARBA" id="ARBA00022741"/>
    </source>
</evidence>
<dbReference type="CDD" id="cd00082">
    <property type="entry name" value="HisKA"/>
    <property type="match status" value="1"/>
</dbReference>
<organism evidence="10 11">
    <name type="scientific">Noviluteimonas lactosilytica</name>
    <dbReference type="NCBI Taxonomy" id="2888523"/>
    <lineage>
        <taxon>Bacteria</taxon>
        <taxon>Pseudomonadati</taxon>
        <taxon>Pseudomonadota</taxon>
        <taxon>Gammaproteobacteria</taxon>
        <taxon>Lysobacterales</taxon>
        <taxon>Lysobacteraceae</taxon>
        <taxon>Noviluteimonas</taxon>
    </lineage>
</organism>
<keyword evidence="4" id="KW-1003">Cell membrane</keyword>
<dbReference type="SMART" id="SM00388">
    <property type="entry name" value="HisKA"/>
    <property type="match status" value="1"/>
</dbReference>
<keyword evidence="8" id="KW-0067">ATP-binding</keyword>
<protein>
    <recommendedName>
        <fullName evidence="3">histidine kinase</fullName>
        <ecNumber evidence="3">2.7.13.3</ecNumber>
    </recommendedName>
</protein>
<evidence type="ECO:0000259" key="9">
    <source>
        <dbReference type="PROSITE" id="PS50109"/>
    </source>
</evidence>
<dbReference type="InterPro" id="IPR036097">
    <property type="entry name" value="HisK_dim/P_sf"/>
</dbReference>
<evidence type="ECO:0000313" key="11">
    <source>
        <dbReference type="Proteomes" id="UP001165293"/>
    </source>
</evidence>
<comment type="subcellular location">
    <subcellularLocation>
        <location evidence="2">Cell membrane</location>
        <topology evidence="2">Multi-pass membrane protein</topology>
    </subcellularLocation>
</comment>
<keyword evidence="11" id="KW-1185">Reference proteome</keyword>
<evidence type="ECO:0000256" key="1">
    <source>
        <dbReference type="ARBA" id="ARBA00000085"/>
    </source>
</evidence>
<dbReference type="Proteomes" id="UP001165293">
    <property type="component" value="Unassembled WGS sequence"/>
</dbReference>
<keyword evidence="4" id="KW-0472">Membrane</keyword>
<keyword evidence="6" id="KW-0547">Nucleotide-binding</keyword>
<dbReference type="InterPro" id="IPR036890">
    <property type="entry name" value="HATPase_C_sf"/>
</dbReference>
<dbReference type="EMBL" id="JAJGAK010000004">
    <property type="protein sequence ID" value="MCC8364369.1"/>
    <property type="molecule type" value="Genomic_DNA"/>
</dbReference>
<evidence type="ECO:0000256" key="7">
    <source>
        <dbReference type="ARBA" id="ARBA00022777"/>
    </source>
</evidence>
<dbReference type="RefSeq" id="WP_230528161.1">
    <property type="nucleotide sequence ID" value="NZ_JAJGAK010000004.1"/>
</dbReference>
<dbReference type="Pfam" id="PF00512">
    <property type="entry name" value="HisKA"/>
    <property type="match status" value="1"/>
</dbReference>
<evidence type="ECO:0000256" key="5">
    <source>
        <dbReference type="ARBA" id="ARBA00022679"/>
    </source>
</evidence>
<gene>
    <name evidence="10" type="ORF">LK996_14950</name>
</gene>
<dbReference type="InterPro" id="IPR003594">
    <property type="entry name" value="HATPase_dom"/>
</dbReference>
<dbReference type="PROSITE" id="PS50109">
    <property type="entry name" value="HIS_KIN"/>
    <property type="match status" value="1"/>
</dbReference>
<proteinExistence type="predicted"/>
<dbReference type="Pfam" id="PF02518">
    <property type="entry name" value="HATPase_c"/>
    <property type="match status" value="1"/>
</dbReference>
<comment type="catalytic activity">
    <reaction evidence="1">
        <text>ATP + protein L-histidine = ADP + protein N-phospho-L-histidine.</text>
        <dbReference type="EC" id="2.7.13.3"/>
    </reaction>
</comment>
<dbReference type="SUPFAM" id="SSF47384">
    <property type="entry name" value="Homodimeric domain of signal transducing histidine kinase"/>
    <property type="match status" value="1"/>
</dbReference>
<feature type="domain" description="Histidine kinase" evidence="9">
    <location>
        <begin position="15"/>
        <end position="220"/>
    </location>
</feature>
<sequence>MANDASRGDTPWFNRLAHDLRSPLTSLQTAAYLMRTDPGNANAKELADIVVRQSQRMARMIDELDDWSRAEQQRLVDRSGRVELAGTLDMAVGSVHGSTIDPHYGDGTQDAMVLGDAGRLAQMFRTLVEQVVARDPQGARVAVSRRDGSAEVVFADNGPALDDEARARLLVAPQIPPPDDGLGLRLLIAKAIVEAHEGTLAIDGAGDGATQRIRCTLPLA</sequence>
<dbReference type="PANTHER" id="PTHR44936">
    <property type="entry name" value="SENSOR PROTEIN CREC"/>
    <property type="match status" value="1"/>
</dbReference>
<accession>A0ABS8JL73</accession>
<dbReference type="Gene3D" id="1.10.287.130">
    <property type="match status" value="1"/>
</dbReference>
<dbReference type="GO" id="GO:0016301">
    <property type="term" value="F:kinase activity"/>
    <property type="evidence" value="ECO:0007669"/>
    <property type="project" value="UniProtKB-KW"/>
</dbReference>
<dbReference type="InterPro" id="IPR003661">
    <property type="entry name" value="HisK_dim/P_dom"/>
</dbReference>
<evidence type="ECO:0000256" key="2">
    <source>
        <dbReference type="ARBA" id="ARBA00004651"/>
    </source>
</evidence>
<evidence type="ECO:0000256" key="8">
    <source>
        <dbReference type="ARBA" id="ARBA00022840"/>
    </source>
</evidence>
<comment type="caution">
    <text evidence="10">The sequence shown here is derived from an EMBL/GenBank/DDBJ whole genome shotgun (WGS) entry which is preliminary data.</text>
</comment>
<evidence type="ECO:0000256" key="3">
    <source>
        <dbReference type="ARBA" id="ARBA00012438"/>
    </source>
</evidence>
<dbReference type="SUPFAM" id="SSF55874">
    <property type="entry name" value="ATPase domain of HSP90 chaperone/DNA topoisomerase II/histidine kinase"/>
    <property type="match status" value="1"/>
</dbReference>
<evidence type="ECO:0000256" key="4">
    <source>
        <dbReference type="ARBA" id="ARBA00022475"/>
    </source>
</evidence>
<reference evidence="10" key="1">
    <citation type="submission" date="2021-10" db="EMBL/GenBank/DDBJ databases">
        <authorList>
            <person name="Lyu M."/>
            <person name="Wang X."/>
            <person name="Meng X."/>
            <person name="Xu K."/>
        </authorList>
    </citation>
    <scope>NUCLEOTIDE SEQUENCE</scope>
    <source>
        <strain evidence="10">A6</strain>
    </source>
</reference>
<name>A0ABS8JL73_9GAMM</name>
<evidence type="ECO:0000313" key="10">
    <source>
        <dbReference type="EMBL" id="MCC8364369.1"/>
    </source>
</evidence>
<dbReference type="InterPro" id="IPR050980">
    <property type="entry name" value="2C_sensor_his_kinase"/>
</dbReference>
<keyword evidence="5" id="KW-0808">Transferase</keyword>
<dbReference type="Gene3D" id="3.30.565.10">
    <property type="entry name" value="Histidine kinase-like ATPase, C-terminal domain"/>
    <property type="match status" value="1"/>
</dbReference>
<dbReference type="EC" id="2.7.13.3" evidence="3"/>
<dbReference type="PANTHER" id="PTHR44936:SF10">
    <property type="entry name" value="SENSOR PROTEIN RSTB"/>
    <property type="match status" value="1"/>
</dbReference>
<dbReference type="InterPro" id="IPR005467">
    <property type="entry name" value="His_kinase_dom"/>
</dbReference>